<dbReference type="EMBL" id="CAJHNH020000505">
    <property type="protein sequence ID" value="CAG5118153.1"/>
    <property type="molecule type" value="Genomic_DNA"/>
</dbReference>
<dbReference type="Proteomes" id="UP000678393">
    <property type="component" value="Unassembled WGS sequence"/>
</dbReference>
<evidence type="ECO:0000313" key="3">
    <source>
        <dbReference type="Proteomes" id="UP000678393"/>
    </source>
</evidence>
<sequence length="307" mass="34921">MADEDGIEAFVNSRNYPRTDDKDDNRRRSSRDGDRHRGQRDSDRSRNDSDKHKRRRSRSRSGSRERTSSRSGRERSRREERRRSDDDEDEGAYGSSQKGESGDYEEEKFQVRRDRRDDDRPNGDRITGHDWRCKLTSIRDAHFNRNKQAPVLVKNQFKNDGSFLEMFKKRMAEQAAKGEDKQSVTPNSLVLASSSIPFSAHLSLPPLTLVPASSTDVSQTSGGIDPDEDVDGVPMPTHKPLPVPVSVGKRRLAKPLKTGIVAKKPQEPEEDEASQEKLDALSRYLQEVQKYKAANCVDEDNSRPLVK</sequence>
<name>A0A8S3YMC5_9EUPU</name>
<feature type="compositionally biased region" description="Basic residues" evidence="1">
    <location>
        <begin position="52"/>
        <end position="61"/>
    </location>
</feature>
<dbReference type="PANTHER" id="PTHR34753">
    <property type="entry name" value="TELOMERASE RNA COMPONENT INTERACTING RNASE"/>
    <property type="match status" value="1"/>
</dbReference>
<organism evidence="2 3">
    <name type="scientific">Candidula unifasciata</name>
    <dbReference type="NCBI Taxonomy" id="100452"/>
    <lineage>
        <taxon>Eukaryota</taxon>
        <taxon>Metazoa</taxon>
        <taxon>Spiralia</taxon>
        <taxon>Lophotrochozoa</taxon>
        <taxon>Mollusca</taxon>
        <taxon>Gastropoda</taxon>
        <taxon>Heterobranchia</taxon>
        <taxon>Euthyneura</taxon>
        <taxon>Panpulmonata</taxon>
        <taxon>Eupulmonata</taxon>
        <taxon>Stylommatophora</taxon>
        <taxon>Helicina</taxon>
        <taxon>Helicoidea</taxon>
        <taxon>Geomitridae</taxon>
        <taxon>Candidula</taxon>
    </lineage>
</organism>
<dbReference type="InterPro" id="IPR038838">
    <property type="entry name" value="TRIR"/>
</dbReference>
<dbReference type="AlphaFoldDB" id="A0A8S3YMC5"/>
<dbReference type="GO" id="GO:0008409">
    <property type="term" value="F:5'-3' exonuclease activity"/>
    <property type="evidence" value="ECO:0007669"/>
    <property type="project" value="InterPro"/>
</dbReference>
<gene>
    <name evidence="2" type="ORF">CUNI_LOCUS3711</name>
</gene>
<proteinExistence type="predicted"/>
<feature type="compositionally biased region" description="Basic and acidic residues" evidence="1">
    <location>
        <begin position="62"/>
        <end position="85"/>
    </location>
</feature>
<reference evidence="2" key="1">
    <citation type="submission" date="2021-04" db="EMBL/GenBank/DDBJ databases">
        <authorList>
            <consortium name="Molecular Ecology Group"/>
        </authorList>
    </citation>
    <scope>NUCLEOTIDE SEQUENCE</scope>
</reference>
<feature type="compositionally biased region" description="Basic and acidic residues" evidence="1">
    <location>
        <begin position="107"/>
        <end position="130"/>
    </location>
</feature>
<dbReference type="GO" id="GO:0008408">
    <property type="term" value="F:3'-5' exonuclease activity"/>
    <property type="evidence" value="ECO:0007669"/>
    <property type="project" value="InterPro"/>
</dbReference>
<evidence type="ECO:0000313" key="2">
    <source>
        <dbReference type="EMBL" id="CAG5118153.1"/>
    </source>
</evidence>
<feature type="compositionally biased region" description="Basic and acidic residues" evidence="1">
    <location>
        <begin position="17"/>
        <end position="51"/>
    </location>
</feature>
<dbReference type="OrthoDB" id="5983145at2759"/>
<keyword evidence="3" id="KW-1185">Reference proteome</keyword>
<protein>
    <submittedName>
        <fullName evidence="2">Uncharacterized protein</fullName>
    </submittedName>
</protein>
<accession>A0A8S3YMC5</accession>
<feature type="region of interest" description="Disordered" evidence="1">
    <location>
        <begin position="1"/>
        <end position="130"/>
    </location>
</feature>
<comment type="caution">
    <text evidence="2">The sequence shown here is derived from an EMBL/GenBank/DDBJ whole genome shotgun (WGS) entry which is preliminary data.</text>
</comment>
<feature type="compositionally biased region" description="Polar residues" evidence="1">
    <location>
        <begin position="213"/>
        <end position="222"/>
    </location>
</feature>
<evidence type="ECO:0000256" key="1">
    <source>
        <dbReference type="SAM" id="MobiDB-lite"/>
    </source>
</evidence>
<dbReference type="PANTHER" id="PTHR34753:SF1">
    <property type="entry name" value="TELOMERASE RNA COMPONENT INTERACTING RNASE"/>
    <property type="match status" value="1"/>
</dbReference>
<feature type="region of interest" description="Disordered" evidence="1">
    <location>
        <begin position="213"/>
        <end position="247"/>
    </location>
</feature>